<dbReference type="EMBL" id="GBXM01008107">
    <property type="protein sequence ID" value="JAI00471.1"/>
    <property type="molecule type" value="Transcribed_RNA"/>
</dbReference>
<evidence type="ECO:0000256" key="1">
    <source>
        <dbReference type="SAM" id="Phobius"/>
    </source>
</evidence>
<accession>A0A0E9XF41</accession>
<reference evidence="2" key="2">
    <citation type="journal article" date="2015" name="Fish Shellfish Immunol.">
        <title>Early steps in the European eel (Anguilla anguilla)-Vibrio vulnificus interaction in the gills: Role of the RtxA13 toxin.</title>
        <authorList>
            <person name="Callol A."/>
            <person name="Pajuelo D."/>
            <person name="Ebbesson L."/>
            <person name="Teles M."/>
            <person name="MacKenzie S."/>
            <person name="Amaro C."/>
        </authorList>
    </citation>
    <scope>NUCLEOTIDE SEQUENCE</scope>
</reference>
<keyword evidence="1" id="KW-1133">Transmembrane helix</keyword>
<organism evidence="2">
    <name type="scientific">Anguilla anguilla</name>
    <name type="common">European freshwater eel</name>
    <name type="synonym">Muraena anguilla</name>
    <dbReference type="NCBI Taxonomy" id="7936"/>
    <lineage>
        <taxon>Eukaryota</taxon>
        <taxon>Metazoa</taxon>
        <taxon>Chordata</taxon>
        <taxon>Craniata</taxon>
        <taxon>Vertebrata</taxon>
        <taxon>Euteleostomi</taxon>
        <taxon>Actinopterygii</taxon>
        <taxon>Neopterygii</taxon>
        <taxon>Teleostei</taxon>
        <taxon>Anguilliformes</taxon>
        <taxon>Anguillidae</taxon>
        <taxon>Anguilla</taxon>
    </lineage>
</organism>
<protein>
    <submittedName>
        <fullName evidence="2">Uncharacterized protein</fullName>
    </submittedName>
</protein>
<keyword evidence="1" id="KW-0812">Transmembrane</keyword>
<keyword evidence="1" id="KW-0472">Membrane</keyword>
<proteinExistence type="predicted"/>
<reference evidence="2" key="1">
    <citation type="submission" date="2014-11" db="EMBL/GenBank/DDBJ databases">
        <authorList>
            <person name="Amaro Gonzalez C."/>
        </authorList>
    </citation>
    <scope>NUCLEOTIDE SEQUENCE</scope>
</reference>
<dbReference type="AlphaFoldDB" id="A0A0E9XF41"/>
<evidence type="ECO:0000313" key="2">
    <source>
        <dbReference type="EMBL" id="JAI00471.1"/>
    </source>
</evidence>
<sequence>MTVGPCIFVRAGALPPKTFVPVTSCLCNLIISTQALWFIIVHTAFTSMDKCLEAETLNQWTVIFTQQYFL</sequence>
<name>A0A0E9XF41_ANGAN</name>
<feature type="transmembrane region" description="Helical" evidence="1">
    <location>
        <begin position="19"/>
        <end position="40"/>
    </location>
</feature>